<evidence type="ECO:0000256" key="4">
    <source>
        <dbReference type="ARBA" id="ARBA00019905"/>
    </source>
</evidence>
<dbReference type="RefSeq" id="WP_112433558.1">
    <property type="nucleotide sequence ID" value="NZ_MCIF01000002.1"/>
</dbReference>
<dbReference type="SUPFAM" id="SSF48208">
    <property type="entry name" value="Six-hairpin glycosidases"/>
    <property type="match status" value="1"/>
</dbReference>
<sequence>MVGLNTKNRSYQPIGSYGVIGDCHSAVLIAPDGSVDWACLPDFDSPAIFCRLLDARRGGFFQIAPTDNTIPGVQRYLRDSNVLQTRFTSIGGEIVLTDFMPVESLEAWPYRGLNNNTWSYEDGSCHSLVRIVECTHGELPITVTLKATPNYAATTSQIELLPNATGAVISDGQQHIGLAIIGAYRLPGFSLEIVPDEGEEPEKLHPALVVQVTLREGERLIFAIGMGRSLRAARKLVEQELLQRDFTAELAHTLHCWRRWISGINYDGPYAEWVRRSALVLKMMTYAPTGALVAAPTTSLPEEIGGVRNWDYRFTWLRDASFTLYALLVLGFTDEARAFTYWLRRLSYSNGEDLQVMYGIRGERELPEQELPHLEGYCGSRPVRIGNAAADQKQMDVFGEILDCIHLYRRRGGFERYGEKLEGPLWEMLRSLVDYVCAHWHEPDRGIWEMRGEPRHYVYSKVMCWVALDRGIRAAEQLHLEADLLRWYRVRDQIRADVLAHGYNTEIGAFTQSYASTALDASNLLLPLIGFIPADDPRMRSTVDRIMEQLTDEHGFVYRYLSEDGLPGHEGTFTICTCWLIDNLAMQGRLGEARSLFERLLTYGGNLGLFSEEIDSHTRMALGNYPQAFTHIALINSAYNLYKAEQRLAERDRCTQPVIAAIQLQKKTDE</sequence>
<accession>A0A328VW44</accession>
<comment type="caution">
    <text evidence="14">The sequence shown here is derived from an EMBL/GenBank/DDBJ whole genome shotgun (WGS) entry which is preliminary data.</text>
</comment>
<dbReference type="OrthoDB" id="3902805at2"/>
<evidence type="ECO:0000256" key="3">
    <source>
        <dbReference type="ARBA" id="ARBA00012757"/>
    </source>
</evidence>
<evidence type="ECO:0000256" key="7">
    <source>
        <dbReference type="ARBA" id="ARBA00023295"/>
    </source>
</evidence>
<evidence type="ECO:0000256" key="2">
    <source>
        <dbReference type="ARBA" id="ARBA00006188"/>
    </source>
</evidence>
<dbReference type="InterPro" id="IPR008928">
    <property type="entry name" value="6-hairpin_glycosidase_sf"/>
</dbReference>
<evidence type="ECO:0000256" key="10">
    <source>
        <dbReference type="ARBA" id="ARBA00053030"/>
    </source>
</evidence>
<reference evidence="14 15" key="1">
    <citation type="submission" date="2016-08" db="EMBL/GenBank/DDBJ databases">
        <title>Analysis of Carbohydrate Active Enzymes in Thermogemmatispora T81 Reveals Carbohydrate Degradation Ability.</title>
        <authorList>
            <person name="Tomazini A."/>
            <person name="Lal S."/>
            <person name="Stott M."/>
            <person name="Henrissat B."/>
            <person name="Polikarpov I."/>
            <person name="Sparling R."/>
            <person name="Levin D.B."/>
        </authorList>
    </citation>
    <scope>NUCLEOTIDE SEQUENCE [LARGE SCALE GENOMIC DNA]</scope>
    <source>
        <strain evidence="14 15">T81</strain>
    </source>
</reference>
<proteinExistence type="inferred from homology"/>
<evidence type="ECO:0000256" key="8">
    <source>
        <dbReference type="ARBA" id="ARBA00030473"/>
    </source>
</evidence>
<protein>
    <recommendedName>
        <fullName evidence="4">Trehalase</fullName>
        <ecNumber evidence="3">3.2.1.28</ecNumber>
    </recommendedName>
    <alternativeName>
        <fullName evidence="8">Alpha,alpha-trehalase</fullName>
    </alternativeName>
    <alternativeName>
        <fullName evidence="9">Alpha,alpha-trehalose glucohydrolase</fullName>
    </alternativeName>
</protein>
<dbReference type="InterPro" id="IPR011613">
    <property type="entry name" value="GH15-like"/>
</dbReference>
<gene>
    <name evidence="14" type="ORF">A4R35_22585</name>
</gene>
<evidence type="ECO:0000313" key="15">
    <source>
        <dbReference type="Proteomes" id="UP000248706"/>
    </source>
</evidence>
<dbReference type="Pfam" id="PF19291">
    <property type="entry name" value="TREH_N"/>
    <property type="match status" value="1"/>
</dbReference>
<keyword evidence="7" id="KW-0326">Glycosidase</keyword>
<evidence type="ECO:0000256" key="11">
    <source>
        <dbReference type="ARBA" id="ARBA00060615"/>
    </source>
</evidence>
<dbReference type="PANTHER" id="PTHR31616">
    <property type="entry name" value="TREHALASE"/>
    <property type="match status" value="1"/>
</dbReference>
<dbReference type="Gene3D" id="1.50.10.10">
    <property type="match status" value="1"/>
</dbReference>
<dbReference type="InterPro" id="IPR012341">
    <property type="entry name" value="6hp_glycosidase-like_sf"/>
</dbReference>
<comment type="cofactor">
    <cofactor evidence="10">
        <name>phosphate</name>
        <dbReference type="ChEBI" id="CHEBI:43474"/>
    </cofactor>
</comment>
<organism evidence="14 15">
    <name type="scientific">Thermogemmatispora tikiterensis</name>
    <dbReference type="NCBI Taxonomy" id="1825093"/>
    <lineage>
        <taxon>Bacteria</taxon>
        <taxon>Bacillati</taxon>
        <taxon>Chloroflexota</taxon>
        <taxon>Ktedonobacteria</taxon>
        <taxon>Thermogemmatisporales</taxon>
        <taxon>Thermogemmatisporaceae</taxon>
        <taxon>Thermogemmatispora</taxon>
    </lineage>
</organism>
<keyword evidence="6" id="KW-0119">Carbohydrate metabolism</keyword>
<evidence type="ECO:0000313" key="14">
    <source>
        <dbReference type="EMBL" id="RAQ98345.1"/>
    </source>
</evidence>
<evidence type="ECO:0000259" key="12">
    <source>
        <dbReference type="Pfam" id="PF00723"/>
    </source>
</evidence>
<name>A0A328VW44_9CHLR</name>
<dbReference type="AlphaFoldDB" id="A0A328VW44"/>
<comment type="similarity">
    <text evidence="2">Belongs to the glycosyl hydrolase 15 family.</text>
</comment>
<comment type="catalytic activity">
    <reaction evidence="1">
        <text>alpha,alpha-trehalose + H2O = alpha-D-glucose + beta-D-glucose</text>
        <dbReference type="Rhea" id="RHEA:32675"/>
        <dbReference type="ChEBI" id="CHEBI:15377"/>
        <dbReference type="ChEBI" id="CHEBI:15903"/>
        <dbReference type="ChEBI" id="CHEBI:16551"/>
        <dbReference type="ChEBI" id="CHEBI:17925"/>
        <dbReference type="EC" id="3.2.1.28"/>
    </reaction>
</comment>
<feature type="domain" description="Trehalase-like N-terminal" evidence="13">
    <location>
        <begin position="12"/>
        <end position="101"/>
    </location>
</feature>
<evidence type="ECO:0000256" key="9">
    <source>
        <dbReference type="ARBA" id="ARBA00031637"/>
    </source>
</evidence>
<dbReference type="FunFam" id="1.50.10.10:FF:000005">
    <property type="entry name" value="Glycosyl hydrolase, glucoamylase"/>
    <property type="match status" value="1"/>
</dbReference>
<dbReference type="GO" id="GO:0004555">
    <property type="term" value="F:alpha,alpha-trehalase activity"/>
    <property type="evidence" value="ECO:0007669"/>
    <property type="project" value="UniProtKB-EC"/>
</dbReference>
<dbReference type="GO" id="GO:0005993">
    <property type="term" value="P:trehalose catabolic process"/>
    <property type="evidence" value="ECO:0007669"/>
    <property type="project" value="UniProtKB-ARBA"/>
</dbReference>
<feature type="domain" description="GH15-like" evidence="12">
    <location>
        <begin position="269"/>
        <end position="638"/>
    </location>
</feature>
<keyword evidence="15" id="KW-1185">Reference proteome</keyword>
<dbReference type="Pfam" id="PF00723">
    <property type="entry name" value="Glyco_hydro_15"/>
    <property type="match status" value="1"/>
</dbReference>
<evidence type="ECO:0000256" key="1">
    <source>
        <dbReference type="ARBA" id="ARBA00001576"/>
    </source>
</evidence>
<dbReference type="EMBL" id="MCIF01000002">
    <property type="protein sequence ID" value="RAQ98345.1"/>
    <property type="molecule type" value="Genomic_DNA"/>
</dbReference>
<dbReference type="PANTHER" id="PTHR31616:SF0">
    <property type="entry name" value="GLUCAN 1,4-ALPHA-GLUCOSIDASE"/>
    <property type="match status" value="1"/>
</dbReference>
<evidence type="ECO:0000256" key="5">
    <source>
        <dbReference type="ARBA" id="ARBA00022801"/>
    </source>
</evidence>
<keyword evidence="5" id="KW-0378">Hydrolase</keyword>
<dbReference type="InterPro" id="IPR045582">
    <property type="entry name" value="Trehalase-like_N"/>
</dbReference>
<evidence type="ECO:0000256" key="6">
    <source>
        <dbReference type="ARBA" id="ARBA00023277"/>
    </source>
</evidence>
<comment type="pathway">
    <text evidence="11">Glycan degradation; trehalose degradation; D-glucose from alpha,alpha-trehalose: step 1/1.</text>
</comment>
<evidence type="ECO:0000259" key="13">
    <source>
        <dbReference type="Pfam" id="PF19291"/>
    </source>
</evidence>
<dbReference type="Proteomes" id="UP000248706">
    <property type="component" value="Unassembled WGS sequence"/>
</dbReference>
<dbReference type="EC" id="3.2.1.28" evidence="3"/>